<accession>A0A182WPU7</accession>
<reference evidence="2" key="1">
    <citation type="submission" date="2013-03" db="EMBL/GenBank/DDBJ databases">
        <title>The Genome Sequence of Anopheles minimus MINIMUS1.</title>
        <authorList>
            <consortium name="The Broad Institute Genomics Platform"/>
            <person name="Neafsey D.E."/>
            <person name="Walton C."/>
            <person name="Walker B."/>
            <person name="Young S.K."/>
            <person name="Zeng Q."/>
            <person name="Gargeya S."/>
            <person name="Fitzgerald M."/>
            <person name="Haas B."/>
            <person name="Abouelleil A."/>
            <person name="Allen A.W."/>
            <person name="Alvarado L."/>
            <person name="Arachchi H.M."/>
            <person name="Berlin A.M."/>
            <person name="Chapman S.B."/>
            <person name="Gainer-Dewar J."/>
            <person name="Goldberg J."/>
            <person name="Griggs A."/>
            <person name="Gujja S."/>
            <person name="Hansen M."/>
            <person name="Howarth C."/>
            <person name="Imamovic A."/>
            <person name="Ireland A."/>
            <person name="Larimer J."/>
            <person name="McCowan C."/>
            <person name="Murphy C."/>
            <person name="Pearson M."/>
            <person name="Poon T.W."/>
            <person name="Priest M."/>
            <person name="Roberts A."/>
            <person name="Saif S."/>
            <person name="Shea T."/>
            <person name="Sisk P."/>
            <person name="Sykes S."/>
            <person name="Wortman J."/>
            <person name="Nusbaum C."/>
            <person name="Birren B."/>
        </authorList>
    </citation>
    <scope>NUCLEOTIDE SEQUENCE [LARGE SCALE GENOMIC DNA]</scope>
    <source>
        <strain evidence="2">MINIMUS1</strain>
    </source>
</reference>
<reference evidence="1" key="2">
    <citation type="submission" date="2020-05" db="UniProtKB">
        <authorList>
            <consortium name="EnsemblMetazoa"/>
        </authorList>
    </citation>
    <scope>IDENTIFICATION</scope>
    <source>
        <strain evidence="1">MINIMUS1</strain>
    </source>
</reference>
<evidence type="ECO:0000313" key="1">
    <source>
        <dbReference type="EnsemblMetazoa" id="AMIN014686-PA"/>
    </source>
</evidence>
<dbReference type="EnsemblMetazoa" id="AMIN014686-RA">
    <property type="protein sequence ID" value="AMIN014686-PA"/>
    <property type="gene ID" value="AMIN014686"/>
</dbReference>
<proteinExistence type="predicted"/>
<protein>
    <submittedName>
        <fullName evidence="1">Uncharacterized protein</fullName>
    </submittedName>
</protein>
<dbReference type="AlphaFoldDB" id="A0A182WPU7"/>
<dbReference type="VEuPathDB" id="VectorBase:AMIN014686"/>
<sequence length="55" mass="6219">MLVCSARIVWHSVCVCACRTKNCTAQMTIPEHFRCFESFFLSVHGDFSSVSAEFV</sequence>
<dbReference type="Proteomes" id="UP000075920">
    <property type="component" value="Unassembled WGS sequence"/>
</dbReference>
<evidence type="ECO:0000313" key="2">
    <source>
        <dbReference type="Proteomes" id="UP000075920"/>
    </source>
</evidence>
<keyword evidence="2" id="KW-1185">Reference proteome</keyword>
<organism evidence="1 2">
    <name type="scientific">Anopheles minimus</name>
    <dbReference type="NCBI Taxonomy" id="112268"/>
    <lineage>
        <taxon>Eukaryota</taxon>
        <taxon>Metazoa</taxon>
        <taxon>Ecdysozoa</taxon>
        <taxon>Arthropoda</taxon>
        <taxon>Hexapoda</taxon>
        <taxon>Insecta</taxon>
        <taxon>Pterygota</taxon>
        <taxon>Neoptera</taxon>
        <taxon>Endopterygota</taxon>
        <taxon>Diptera</taxon>
        <taxon>Nematocera</taxon>
        <taxon>Culicoidea</taxon>
        <taxon>Culicidae</taxon>
        <taxon>Anophelinae</taxon>
        <taxon>Anopheles</taxon>
    </lineage>
</organism>
<name>A0A182WPU7_9DIPT</name>